<proteinExistence type="predicted"/>
<evidence type="ECO:0000313" key="3">
    <source>
        <dbReference type="EMBL" id="MQN01743.1"/>
    </source>
</evidence>
<feature type="domain" description="FIST C-domain" evidence="2">
    <location>
        <begin position="223"/>
        <end position="354"/>
    </location>
</feature>
<dbReference type="EMBL" id="VOGC01000006">
    <property type="protein sequence ID" value="MQN01743.1"/>
    <property type="molecule type" value="Genomic_DNA"/>
</dbReference>
<sequence length="367" mass="40401">MKSQLAVSYSGSADAAVAEVTEKLAGSPKGIIFYCNYAWLEEVSAGLRKAYPNAQIIGTSGIWYHGDKVDQNNGLTVTALMSGCEVKADVIKHLATAPLADVIHMSEALDQIRPSKDNGVIFEFCTNDEEVLVSTVHMELASDDIPLIGGTVYGTPEGQPSKVCVNGETFENACAFIAIKNTEGRVYTAMENIYGLQDSPIEHTATKVDLMRKAVVELDYRPATDVYSEETGVAKGDIEGNVLNSPLGREVGDDLFIASMREVKNDGSIECYKRVNLNDRISFCRRLDYKQINADTLAKRREEIPTPSLILSVNCIFRYTLFTQENYMNEYLRDFSEGTAVSTGYVGGGEQFGRQHINQTMVMAVFE</sequence>
<protein>
    <recommendedName>
        <fullName evidence="5">FIST domain-containing protein</fullName>
    </recommendedName>
</protein>
<dbReference type="PANTHER" id="PTHR40252">
    <property type="entry name" value="BLR0328 PROTEIN"/>
    <property type="match status" value="1"/>
</dbReference>
<dbReference type="InterPro" id="IPR019494">
    <property type="entry name" value="FIST_C"/>
</dbReference>
<dbReference type="InterPro" id="IPR013702">
    <property type="entry name" value="FIST_domain_N"/>
</dbReference>
<gene>
    <name evidence="3" type="ORF">FRC54_07470</name>
</gene>
<dbReference type="Proteomes" id="UP000460257">
    <property type="component" value="Unassembled WGS sequence"/>
</dbReference>
<organism evidence="3 4">
    <name type="scientific">Candidatus Weimeria bifida</name>
    <dbReference type="NCBI Taxonomy" id="2599074"/>
    <lineage>
        <taxon>Bacteria</taxon>
        <taxon>Bacillati</taxon>
        <taxon>Bacillota</taxon>
        <taxon>Clostridia</taxon>
        <taxon>Lachnospirales</taxon>
        <taxon>Lachnospiraceae</taxon>
        <taxon>Candidatus Weimeria</taxon>
    </lineage>
</organism>
<evidence type="ECO:0000259" key="2">
    <source>
        <dbReference type="SMART" id="SM01204"/>
    </source>
</evidence>
<keyword evidence="4" id="KW-1185">Reference proteome</keyword>
<evidence type="ECO:0000313" key="4">
    <source>
        <dbReference type="Proteomes" id="UP000460257"/>
    </source>
</evidence>
<dbReference type="PANTHER" id="PTHR40252:SF2">
    <property type="entry name" value="BLR0328 PROTEIN"/>
    <property type="match status" value="1"/>
</dbReference>
<reference evidence="3" key="1">
    <citation type="journal article" date="2020" name="Appl. Environ. Microbiol.">
        <title>Medium-Chain Fatty Acid Synthesis by 'Candidatus Weimeria bifida' gen. nov., sp. nov., and 'Candidatus Pseudoramibacter fermentans' sp. nov.</title>
        <authorList>
            <person name="Scarborough M.J."/>
            <person name="Myers K.S."/>
            <person name="Donohue T.J."/>
            <person name="Noguera D.R."/>
        </authorList>
    </citation>
    <scope>NUCLEOTIDE SEQUENCE</scope>
    <source>
        <strain evidence="3">LCO1.1</strain>
    </source>
</reference>
<dbReference type="AlphaFoldDB" id="A0A6N7J0Z3"/>
<accession>A0A6N7J0Z3</accession>
<dbReference type="Pfam" id="PF08495">
    <property type="entry name" value="FIST"/>
    <property type="match status" value="1"/>
</dbReference>
<name>A0A6N7J0Z3_9FIRM</name>
<comment type="caution">
    <text evidence="3">The sequence shown here is derived from an EMBL/GenBank/DDBJ whole genome shotgun (WGS) entry which is preliminary data.</text>
</comment>
<feature type="domain" description="FIST" evidence="1">
    <location>
        <begin position="27"/>
        <end position="222"/>
    </location>
</feature>
<evidence type="ECO:0008006" key="5">
    <source>
        <dbReference type="Google" id="ProtNLM"/>
    </source>
</evidence>
<dbReference type="SMART" id="SM00897">
    <property type="entry name" value="FIST"/>
    <property type="match status" value="1"/>
</dbReference>
<dbReference type="SMART" id="SM01204">
    <property type="entry name" value="FIST_C"/>
    <property type="match status" value="1"/>
</dbReference>
<evidence type="ECO:0000259" key="1">
    <source>
        <dbReference type="SMART" id="SM00897"/>
    </source>
</evidence>
<dbReference type="Pfam" id="PF10442">
    <property type="entry name" value="FIST_C"/>
    <property type="match status" value="1"/>
</dbReference>